<dbReference type="OrthoDB" id="6044551at2"/>
<proteinExistence type="predicted"/>
<dbReference type="AlphaFoldDB" id="A0A0R0BF95"/>
<reference evidence="1 2" key="1">
    <citation type="journal article" date="2016" name="Front. Microbiol.">
        <title>Genome Sequence of Type Strains of Genus Stenotrophomonas.</title>
        <authorList>
            <person name="Patil P.P."/>
            <person name="Midha S."/>
            <person name="Kumar S."/>
            <person name="Patil P.B."/>
        </authorList>
    </citation>
    <scope>NUCLEOTIDE SEQUENCE [LARGE SCALE GENOMIC DNA]</scope>
    <source>
        <strain evidence="1 2">LMG 978</strain>
    </source>
</reference>
<organism evidence="1 2">
    <name type="scientific">Stenotrophomonas beteli</name>
    <dbReference type="NCBI Taxonomy" id="3384461"/>
    <lineage>
        <taxon>Bacteria</taxon>
        <taxon>Pseudomonadati</taxon>
        <taxon>Pseudomonadota</taxon>
        <taxon>Gammaproteobacteria</taxon>
        <taxon>Lysobacterales</taxon>
        <taxon>Lysobacteraceae</taxon>
        <taxon>Stenotrophomonas</taxon>
        <taxon>Stenotrophomonas maltophilia group</taxon>
    </lineage>
</organism>
<comment type="caution">
    <text evidence="1">The sequence shown here is derived from an EMBL/GenBank/DDBJ whole genome shotgun (WGS) entry which is preliminary data.</text>
</comment>
<accession>A0A0R0BF95</accession>
<name>A0A0R0BF95_9GAMM</name>
<sequence length="156" mass="17118">MRMLISSLMFLGLVVAAGIVWVTYPTCLESELRTFRSLPPETFKMLRDDAIAFARANASKGITIEAGSPQSSVFELRCRKVPLLLVENGHDLLTLDIFGYADRRAPGIAKLQDQMTSRLIPEGQPGKPGPISVEPSGLEALIMKHRDGIDVAQQCH</sequence>
<gene>
    <name evidence="1" type="ORF">ARC23_05615</name>
</gene>
<evidence type="ECO:0000313" key="1">
    <source>
        <dbReference type="EMBL" id="KRG52606.1"/>
    </source>
</evidence>
<dbReference type="Proteomes" id="UP000051757">
    <property type="component" value="Unassembled WGS sequence"/>
</dbReference>
<keyword evidence="2" id="KW-1185">Reference proteome</keyword>
<dbReference type="EMBL" id="LLXV01000014">
    <property type="protein sequence ID" value="KRG52606.1"/>
    <property type="molecule type" value="Genomic_DNA"/>
</dbReference>
<protein>
    <submittedName>
        <fullName evidence="1">Uncharacterized protein</fullName>
    </submittedName>
</protein>
<evidence type="ECO:0000313" key="2">
    <source>
        <dbReference type="Proteomes" id="UP000051757"/>
    </source>
</evidence>